<evidence type="ECO:0000313" key="3">
    <source>
        <dbReference type="Proteomes" id="UP000828251"/>
    </source>
</evidence>
<protein>
    <submittedName>
        <fullName evidence="2">Uncharacterized protein</fullName>
    </submittedName>
</protein>
<name>A0A9D3ZJ47_9ROSI</name>
<evidence type="ECO:0000256" key="1">
    <source>
        <dbReference type="SAM" id="MobiDB-lite"/>
    </source>
</evidence>
<organism evidence="2 3">
    <name type="scientific">Gossypium stocksii</name>
    <dbReference type="NCBI Taxonomy" id="47602"/>
    <lineage>
        <taxon>Eukaryota</taxon>
        <taxon>Viridiplantae</taxon>
        <taxon>Streptophyta</taxon>
        <taxon>Embryophyta</taxon>
        <taxon>Tracheophyta</taxon>
        <taxon>Spermatophyta</taxon>
        <taxon>Magnoliopsida</taxon>
        <taxon>eudicotyledons</taxon>
        <taxon>Gunneridae</taxon>
        <taxon>Pentapetalae</taxon>
        <taxon>rosids</taxon>
        <taxon>malvids</taxon>
        <taxon>Malvales</taxon>
        <taxon>Malvaceae</taxon>
        <taxon>Malvoideae</taxon>
        <taxon>Gossypium</taxon>
    </lineage>
</organism>
<keyword evidence="3" id="KW-1185">Reference proteome</keyword>
<feature type="compositionally biased region" description="Basic and acidic residues" evidence="1">
    <location>
        <begin position="48"/>
        <end position="60"/>
    </location>
</feature>
<accession>A0A9D3ZJ47</accession>
<feature type="region of interest" description="Disordered" evidence="1">
    <location>
        <begin position="1"/>
        <end position="61"/>
    </location>
</feature>
<evidence type="ECO:0000313" key="2">
    <source>
        <dbReference type="EMBL" id="KAH1040240.1"/>
    </source>
</evidence>
<sequence length="90" mass="10589">MKESERKERMAKKKAKGSLSIRVEEDNSLKTSPRATKSSNKWKKERIKKKEIEGKEEGKERRRKFVADDWLIGVEKKVSMSKRLGILKEK</sequence>
<dbReference type="EMBL" id="JAIQCV010000012">
    <property type="protein sequence ID" value="KAH1040240.1"/>
    <property type="molecule type" value="Genomic_DNA"/>
</dbReference>
<dbReference type="AlphaFoldDB" id="A0A9D3ZJ47"/>
<feature type="compositionally biased region" description="Polar residues" evidence="1">
    <location>
        <begin position="29"/>
        <end position="39"/>
    </location>
</feature>
<dbReference type="Proteomes" id="UP000828251">
    <property type="component" value="Unassembled WGS sequence"/>
</dbReference>
<gene>
    <name evidence="2" type="ORF">J1N35_041983</name>
</gene>
<comment type="caution">
    <text evidence="2">The sequence shown here is derived from an EMBL/GenBank/DDBJ whole genome shotgun (WGS) entry which is preliminary data.</text>
</comment>
<proteinExistence type="predicted"/>
<reference evidence="2 3" key="1">
    <citation type="journal article" date="2021" name="Plant Biotechnol. J.">
        <title>Multi-omics assisted identification of the key and species-specific regulatory components of drought-tolerant mechanisms in Gossypium stocksii.</title>
        <authorList>
            <person name="Yu D."/>
            <person name="Ke L."/>
            <person name="Zhang D."/>
            <person name="Wu Y."/>
            <person name="Sun Y."/>
            <person name="Mei J."/>
            <person name="Sun J."/>
            <person name="Sun Y."/>
        </authorList>
    </citation>
    <scope>NUCLEOTIDE SEQUENCE [LARGE SCALE GENOMIC DNA]</scope>
    <source>
        <strain evidence="3">cv. E1</strain>
        <tissue evidence="2">Leaf</tissue>
    </source>
</reference>